<dbReference type="GeneID" id="70177326"/>
<dbReference type="RefSeq" id="XP_046013953.1">
    <property type="nucleotide sequence ID" value="XM_046147780.1"/>
</dbReference>
<gene>
    <name evidence="1" type="ORF">B0I36DRAFT_105251</name>
</gene>
<organism evidence="1 2">
    <name type="scientific">Microdochium trichocladiopsis</name>
    <dbReference type="NCBI Taxonomy" id="1682393"/>
    <lineage>
        <taxon>Eukaryota</taxon>
        <taxon>Fungi</taxon>
        <taxon>Dikarya</taxon>
        <taxon>Ascomycota</taxon>
        <taxon>Pezizomycotina</taxon>
        <taxon>Sordariomycetes</taxon>
        <taxon>Xylariomycetidae</taxon>
        <taxon>Xylariales</taxon>
        <taxon>Microdochiaceae</taxon>
        <taxon>Microdochium</taxon>
    </lineage>
</organism>
<name>A0A9P8Y9M2_9PEZI</name>
<keyword evidence="2" id="KW-1185">Reference proteome</keyword>
<dbReference type="Proteomes" id="UP000756346">
    <property type="component" value="Unassembled WGS sequence"/>
</dbReference>
<dbReference type="AlphaFoldDB" id="A0A9P8Y9M2"/>
<evidence type="ECO:0000313" key="1">
    <source>
        <dbReference type="EMBL" id="KAH7033121.1"/>
    </source>
</evidence>
<proteinExistence type="predicted"/>
<comment type="caution">
    <text evidence="1">The sequence shown here is derived from an EMBL/GenBank/DDBJ whole genome shotgun (WGS) entry which is preliminary data.</text>
</comment>
<evidence type="ECO:0000313" key="2">
    <source>
        <dbReference type="Proteomes" id="UP000756346"/>
    </source>
</evidence>
<sequence length="188" mass="20655">MASDVEVVPAHSQASCPNCGWRISWSRRRGWLSCHWLGALQARPARMSLGRVGRHCSPWMHSSAHIVPAQLPWSMYLQFSCTGSSSRNKRQIAPFAAKLPRAQWLLLLCADNPRPCIGCRPPAAGAATLMPSINLCKASLLLATAAAHKLVDSFAPVKRVGVRRAVSRLHKQVLQLCPTRSGFMHHPP</sequence>
<reference evidence="1" key="1">
    <citation type="journal article" date="2021" name="Nat. Commun.">
        <title>Genetic determinants of endophytism in the Arabidopsis root mycobiome.</title>
        <authorList>
            <person name="Mesny F."/>
            <person name="Miyauchi S."/>
            <person name="Thiergart T."/>
            <person name="Pickel B."/>
            <person name="Atanasova L."/>
            <person name="Karlsson M."/>
            <person name="Huettel B."/>
            <person name="Barry K.W."/>
            <person name="Haridas S."/>
            <person name="Chen C."/>
            <person name="Bauer D."/>
            <person name="Andreopoulos W."/>
            <person name="Pangilinan J."/>
            <person name="LaButti K."/>
            <person name="Riley R."/>
            <person name="Lipzen A."/>
            <person name="Clum A."/>
            <person name="Drula E."/>
            <person name="Henrissat B."/>
            <person name="Kohler A."/>
            <person name="Grigoriev I.V."/>
            <person name="Martin F.M."/>
            <person name="Hacquard S."/>
        </authorList>
    </citation>
    <scope>NUCLEOTIDE SEQUENCE</scope>
    <source>
        <strain evidence="1">MPI-CAGE-CH-0230</strain>
    </source>
</reference>
<accession>A0A9P8Y9M2</accession>
<dbReference type="EMBL" id="JAGTJQ010000004">
    <property type="protein sequence ID" value="KAH7033121.1"/>
    <property type="molecule type" value="Genomic_DNA"/>
</dbReference>
<protein>
    <submittedName>
        <fullName evidence="1">Uncharacterized protein</fullName>
    </submittedName>
</protein>